<dbReference type="EMBL" id="BGPR01123852">
    <property type="protein sequence ID" value="GBN28056.1"/>
    <property type="molecule type" value="Genomic_DNA"/>
</dbReference>
<name>A0A4Y2MR12_ARAVE</name>
<reference evidence="1 2" key="1">
    <citation type="journal article" date="2019" name="Sci. Rep.">
        <title>Orb-weaving spider Araneus ventricosus genome elucidates the spidroin gene catalogue.</title>
        <authorList>
            <person name="Kono N."/>
            <person name="Nakamura H."/>
            <person name="Ohtoshi R."/>
            <person name="Moran D.A.P."/>
            <person name="Shinohara A."/>
            <person name="Yoshida Y."/>
            <person name="Fujiwara M."/>
            <person name="Mori M."/>
            <person name="Tomita M."/>
            <person name="Arakawa K."/>
        </authorList>
    </citation>
    <scope>NUCLEOTIDE SEQUENCE [LARGE SCALE GENOMIC DNA]</scope>
</reference>
<dbReference type="AlphaFoldDB" id="A0A4Y2MR12"/>
<dbReference type="Proteomes" id="UP000499080">
    <property type="component" value="Unassembled WGS sequence"/>
</dbReference>
<proteinExistence type="predicted"/>
<keyword evidence="2" id="KW-1185">Reference proteome</keyword>
<organism evidence="1 2">
    <name type="scientific">Araneus ventricosus</name>
    <name type="common">Orbweaver spider</name>
    <name type="synonym">Epeira ventricosa</name>
    <dbReference type="NCBI Taxonomy" id="182803"/>
    <lineage>
        <taxon>Eukaryota</taxon>
        <taxon>Metazoa</taxon>
        <taxon>Ecdysozoa</taxon>
        <taxon>Arthropoda</taxon>
        <taxon>Chelicerata</taxon>
        <taxon>Arachnida</taxon>
        <taxon>Araneae</taxon>
        <taxon>Araneomorphae</taxon>
        <taxon>Entelegynae</taxon>
        <taxon>Araneoidea</taxon>
        <taxon>Araneidae</taxon>
        <taxon>Araneus</taxon>
    </lineage>
</organism>
<evidence type="ECO:0000313" key="1">
    <source>
        <dbReference type="EMBL" id="GBN28056.1"/>
    </source>
</evidence>
<evidence type="ECO:0000313" key="2">
    <source>
        <dbReference type="Proteomes" id="UP000499080"/>
    </source>
</evidence>
<accession>A0A4Y2MR12</accession>
<comment type="caution">
    <text evidence="1">The sequence shown here is derived from an EMBL/GenBank/DDBJ whole genome shotgun (WGS) entry which is preliminary data.</text>
</comment>
<sequence length="132" mass="14206">MTGLTHLAWHAVGGCDHVFLSHQSSTAFENPGAAWFDMVACFGTSITKMSSCRIIDSNAIVPFPQSWPTFSQIVTSVTEHPLPPAMREFKTNQASTVHPASSSISPSFSLEMEGLVSPVQHSTSPPLQPIIP</sequence>
<protein>
    <submittedName>
        <fullName evidence="1">Uncharacterized protein</fullName>
    </submittedName>
</protein>
<gene>
    <name evidence="1" type="ORF">AVEN_187245_1</name>
</gene>